<keyword evidence="3" id="KW-0408">Iron</keyword>
<evidence type="ECO:0000256" key="2">
    <source>
        <dbReference type="ARBA" id="ARBA00022723"/>
    </source>
</evidence>
<evidence type="ECO:0000256" key="1">
    <source>
        <dbReference type="ARBA" id="ARBA00010617"/>
    </source>
</evidence>
<sequence>MFENISVFSVVFVLLVCFIIHRLLFNRRKYDPPLPPAAGTRLPVIGHFHLLDRDMRGPLDKLRKKCGDIFLLHMGSIPSVVISGYEALKDGYKNNPDFFTDRPYFLHALNKVTRGGQGIVMARNEAWKEHRRFTLSTLKDFGMGKSNLEVSIHEEAKHLIDEINAHKEDPFDPKDLLSAHVANIICSISFRGSFKHTDPRFQGMIKMFDENLASAGGLANFFPWVTSIPGDPLGVTKMFRNSDRVHEFCEDIIREHIETYDENCIDDLTSAYIKHLKKLESSNESTTMNQYLASLIADLFIAGSETTTTTLRWALVCLVEHPDKQERMFAEIEHHVGSSRLPSVQDKADLTYVEAFYMEVLRYCVITIIGNFHMTPVDVVFRGHTIPANTVVIPNIWSVFSDPDIWGDPENFRPERFLDDNGNIVKKEEYIPFMIGKRSCVGESLARMELFLFLSALVQRFKFESPPGTKVTFAEIDGQFGIVHCPKPYKIVAKVRP</sequence>
<dbReference type="PRINTS" id="PR00463">
    <property type="entry name" value="EP450I"/>
</dbReference>
<dbReference type="PRINTS" id="PR00385">
    <property type="entry name" value="P450"/>
</dbReference>
<evidence type="ECO:0000313" key="6">
    <source>
        <dbReference type="Proteomes" id="UP001164746"/>
    </source>
</evidence>
<organism evidence="5 6">
    <name type="scientific">Mya arenaria</name>
    <name type="common">Soft-shell clam</name>
    <dbReference type="NCBI Taxonomy" id="6604"/>
    <lineage>
        <taxon>Eukaryota</taxon>
        <taxon>Metazoa</taxon>
        <taxon>Spiralia</taxon>
        <taxon>Lophotrochozoa</taxon>
        <taxon>Mollusca</taxon>
        <taxon>Bivalvia</taxon>
        <taxon>Autobranchia</taxon>
        <taxon>Heteroconchia</taxon>
        <taxon>Euheterodonta</taxon>
        <taxon>Imparidentia</taxon>
        <taxon>Neoheterodontei</taxon>
        <taxon>Myida</taxon>
        <taxon>Myoidea</taxon>
        <taxon>Myidae</taxon>
        <taxon>Mya</taxon>
    </lineage>
</organism>
<dbReference type="PANTHER" id="PTHR24300:SF403">
    <property type="entry name" value="CYTOCHROME P450 306A1"/>
    <property type="match status" value="1"/>
</dbReference>
<dbReference type="InterPro" id="IPR050182">
    <property type="entry name" value="Cytochrome_P450_fam2"/>
</dbReference>
<dbReference type="InterPro" id="IPR002401">
    <property type="entry name" value="Cyt_P450_E_grp-I"/>
</dbReference>
<keyword evidence="4" id="KW-0812">Transmembrane</keyword>
<keyword evidence="4" id="KW-0472">Membrane</keyword>
<dbReference type="SUPFAM" id="SSF48264">
    <property type="entry name" value="Cytochrome P450"/>
    <property type="match status" value="1"/>
</dbReference>
<comment type="similarity">
    <text evidence="1">Belongs to the cytochrome P450 family.</text>
</comment>
<dbReference type="Gene3D" id="1.10.630.10">
    <property type="entry name" value="Cytochrome P450"/>
    <property type="match status" value="1"/>
</dbReference>
<proteinExistence type="inferred from homology"/>
<name>A0ABY7FE24_MYAAR</name>
<dbReference type="PANTHER" id="PTHR24300">
    <property type="entry name" value="CYTOCHROME P450 508A4-RELATED"/>
    <property type="match status" value="1"/>
</dbReference>
<accession>A0ABY7FE24</accession>
<evidence type="ECO:0000313" key="5">
    <source>
        <dbReference type="EMBL" id="WAR19216.1"/>
    </source>
</evidence>
<evidence type="ECO:0000256" key="3">
    <source>
        <dbReference type="ARBA" id="ARBA00023004"/>
    </source>
</evidence>
<dbReference type="Proteomes" id="UP001164746">
    <property type="component" value="Chromosome 11"/>
</dbReference>
<dbReference type="EMBL" id="CP111022">
    <property type="protein sequence ID" value="WAR19216.1"/>
    <property type="molecule type" value="Genomic_DNA"/>
</dbReference>
<dbReference type="Pfam" id="PF00067">
    <property type="entry name" value="p450"/>
    <property type="match status" value="1"/>
</dbReference>
<reference evidence="5" key="1">
    <citation type="submission" date="2022-11" db="EMBL/GenBank/DDBJ databases">
        <title>Centuries of genome instability and evolution in soft-shell clam transmissible cancer (bioRxiv).</title>
        <authorList>
            <person name="Hart S.F.M."/>
            <person name="Yonemitsu M.A."/>
            <person name="Giersch R.M."/>
            <person name="Beal B.F."/>
            <person name="Arriagada G."/>
            <person name="Davis B.W."/>
            <person name="Ostrander E.A."/>
            <person name="Goff S.P."/>
            <person name="Metzger M.J."/>
        </authorList>
    </citation>
    <scope>NUCLEOTIDE SEQUENCE</scope>
    <source>
        <strain evidence="5">MELC-2E11</strain>
        <tissue evidence="5">Siphon/mantle</tissue>
    </source>
</reference>
<gene>
    <name evidence="5" type="ORF">MAR_001054</name>
</gene>
<keyword evidence="2" id="KW-0479">Metal-binding</keyword>
<protein>
    <submittedName>
        <fullName evidence="5">CP2U1-like protein</fullName>
    </submittedName>
</protein>
<keyword evidence="4" id="KW-1133">Transmembrane helix</keyword>
<feature type="transmembrane region" description="Helical" evidence="4">
    <location>
        <begin position="6"/>
        <end position="25"/>
    </location>
</feature>
<dbReference type="InterPro" id="IPR036396">
    <property type="entry name" value="Cyt_P450_sf"/>
</dbReference>
<evidence type="ECO:0000256" key="4">
    <source>
        <dbReference type="SAM" id="Phobius"/>
    </source>
</evidence>
<keyword evidence="6" id="KW-1185">Reference proteome</keyword>
<dbReference type="InterPro" id="IPR001128">
    <property type="entry name" value="Cyt_P450"/>
</dbReference>